<keyword evidence="11" id="KW-1133">Transmembrane helix</keyword>
<evidence type="ECO:0000256" key="10">
    <source>
        <dbReference type="PROSITE-ProRule" id="PRU10141"/>
    </source>
</evidence>
<evidence type="ECO:0000256" key="2">
    <source>
        <dbReference type="ARBA" id="ARBA00022679"/>
    </source>
</evidence>
<evidence type="ECO:0000259" key="14">
    <source>
        <dbReference type="PROSITE" id="PS51473"/>
    </source>
</evidence>
<feature type="chain" id="PRO_5024302015" description="Cysteine-rich receptor-like protein kinase 2" evidence="12">
    <location>
        <begin position="35"/>
        <end position="655"/>
    </location>
</feature>
<feature type="domain" description="Gnk2-homologous" evidence="14">
    <location>
        <begin position="149"/>
        <end position="254"/>
    </location>
</feature>
<keyword evidence="5 10" id="KW-0547">Nucleotide-binding</keyword>
<evidence type="ECO:0000256" key="9">
    <source>
        <dbReference type="ARBA" id="ARBA00023180"/>
    </source>
</evidence>
<reference evidence="15 16" key="1">
    <citation type="submission" date="2019-05" db="EMBL/GenBank/DDBJ databases">
        <title>Mikania micrantha, genome provides insights into the molecular mechanism of rapid growth.</title>
        <authorList>
            <person name="Liu B."/>
        </authorList>
    </citation>
    <scope>NUCLEOTIDE SEQUENCE [LARGE SCALE GENOMIC DNA]</scope>
    <source>
        <strain evidence="15">NLD-2019</strain>
        <tissue evidence="15">Leaf</tissue>
    </source>
</reference>
<dbReference type="Gene3D" id="3.30.200.20">
    <property type="entry name" value="Phosphorylase Kinase, domain 1"/>
    <property type="match status" value="1"/>
</dbReference>
<evidence type="ECO:0000256" key="4">
    <source>
        <dbReference type="ARBA" id="ARBA00022737"/>
    </source>
</evidence>
<dbReference type="FunFam" id="3.30.430.20:FF:000017">
    <property type="entry name" value="Cysteine-rich receptor-like protein kinase 2"/>
    <property type="match status" value="1"/>
</dbReference>
<dbReference type="InterPro" id="IPR001245">
    <property type="entry name" value="Ser-Thr/Tyr_kinase_cat_dom"/>
</dbReference>
<dbReference type="InterPro" id="IPR052059">
    <property type="entry name" value="CR_Ser/Thr_kinase"/>
</dbReference>
<dbReference type="SMART" id="SM00220">
    <property type="entry name" value="S_TKc"/>
    <property type="match status" value="1"/>
</dbReference>
<feature type="domain" description="Protein kinase" evidence="13">
    <location>
        <begin position="338"/>
        <end position="616"/>
    </location>
</feature>
<evidence type="ECO:0008006" key="17">
    <source>
        <dbReference type="Google" id="ProtNLM"/>
    </source>
</evidence>
<dbReference type="FunFam" id="1.10.510.10:FF:000336">
    <property type="entry name" value="Cysteine-rich receptor-like protein kinase 2"/>
    <property type="match status" value="1"/>
</dbReference>
<dbReference type="OrthoDB" id="4062651at2759"/>
<keyword evidence="16" id="KW-1185">Reference proteome</keyword>
<dbReference type="CDD" id="cd14066">
    <property type="entry name" value="STKc_IRAK"/>
    <property type="match status" value="1"/>
</dbReference>
<dbReference type="PROSITE" id="PS00108">
    <property type="entry name" value="PROTEIN_KINASE_ST"/>
    <property type="match status" value="1"/>
</dbReference>
<evidence type="ECO:0000256" key="5">
    <source>
        <dbReference type="ARBA" id="ARBA00022741"/>
    </source>
</evidence>
<dbReference type="PROSITE" id="PS51473">
    <property type="entry name" value="GNK2"/>
    <property type="match status" value="2"/>
</dbReference>
<feature type="transmembrane region" description="Helical" evidence="11">
    <location>
        <begin position="278"/>
        <end position="298"/>
    </location>
</feature>
<evidence type="ECO:0000256" key="8">
    <source>
        <dbReference type="ARBA" id="ARBA00023170"/>
    </source>
</evidence>
<keyword evidence="9" id="KW-0325">Glycoprotein</keyword>
<dbReference type="Pfam" id="PF07714">
    <property type="entry name" value="PK_Tyr_Ser-Thr"/>
    <property type="match status" value="1"/>
</dbReference>
<dbReference type="InterPro" id="IPR002902">
    <property type="entry name" value="GNK2"/>
</dbReference>
<dbReference type="PANTHER" id="PTHR47973">
    <property type="entry name" value="CYSTEINE-RICH RECEPTOR-LIKE PROTEIN KINASE 3"/>
    <property type="match status" value="1"/>
</dbReference>
<dbReference type="InterPro" id="IPR038408">
    <property type="entry name" value="GNK2_sf"/>
</dbReference>
<comment type="caution">
    <text evidence="15">The sequence shown here is derived from an EMBL/GenBank/DDBJ whole genome shotgun (WGS) entry which is preliminary data.</text>
</comment>
<sequence>MNMNMQLLERGWFSWWLAGLMVVVLISIAEPVASQSSDRNSTLMRYYCSLYNVRNPTYFLSNLNTTLTSLQRQLTNGSRYALARSLLNGESVWGLASCRDYVSTANCVACFDYAVAQIRVCGLGTGAHAFYNDCDVRYENNNFYSDANIRAGVVICGNTTSPQASNFRRTVEGLMSDLRRAAPRTSNYYAASTRRITNGNGTIYAIAQCNLNLSQSVCQDCLDSRYSSLDACLPSTTARAIDNGCFMRYSNTPFFELNQTTDITPFLGGGDSSKKRNIIGGVVGGACFLLLILAFFLWRHRSKNIRSHQRDKSTGSTDLLRGPLKYSYDDIKIATNNFSNDNKLGGGIFGEVYKGTFKNGDAVAIKKTIMASSRGKIRVDDELKIICNVHHRHLIRLLGYCRKGQLLFLVQEYMENGSLDQFLHGEKSMNLNWKQRFEIIYGTARGLAYLHEQYHVTIIHRDIKTSNILLDDEFQPKIADFGLIRLLPEDKTHLSTKLEGSMDSDYLAPEYAIHGQLSEKVDTYSFGIMVLEIISGKRFHNVKADESTGQSLLDYAWNLYENGTHFNLVDERLDPNEYTIEDVKKIIEIALMCTQSPISARPAMSEVVTLLCDKTVDEMPPVRSTFHEDDINIKVDTLTSSSSNATASITQFSGR</sequence>
<dbReference type="InterPro" id="IPR017441">
    <property type="entry name" value="Protein_kinase_ATP_BS"/>
</dbReference>
<dbReference type="InterPro" id="IPR008271">
    <property type="entry name" value="Ser/Thr_kinase_AS"/>
</dbReference>
<dbReference type="SUPFAM" id="SSF56112">
    <property type="entry name" value="Protein kinase-like (PK-like)"/>
    <property type="match status" value="1"/>
</dbReference>
<accession>A0A5N6P4R6</accession>
<evidence type="ECO:0000256" key="1">
    <source>
        <dbReference type="ARBA" id="ARBA00022527"/>
    </source>
</evidence>
<evidence type="ECO:0000259" key="13">
    <source>
        <dbReference type="PROSITE" id="PS50011"/>
    </source>
</evidence>
<feature type="binding site" evidence="10">
    <location>
        <position position="367"/>
    </location>
    <ligand>
        <name>ATP</name>
        <dbReference type="ChEBI" id="CHEBI:30616"/>
    </ligand>
</feature>
<evidence type="ECO:0000256" key="11">
    <source>
        <dbReference type="SAM" id="Phobius"/>
    </source>
</evidence>
<dbReference type="GO" id="GO:0005524">
    <property type="term" value="F:ATP binding"/>
    <property type="evidence" value="ECO:0007669"/>
    <property type="project" value="UniProtKB-UniRule"/>
</dbReference>
<proteinExistence type="predicted"/>
<evidence type="ECO:0000256" key="12">
    <source>
        <dbReference type="SAM" id="SignalP"/>
    </source>
</evidence>
<keyword evidence="11" id="KW-0812">Transmembrane</keyword>
<keyword evidence="6" id="KW-0418">Kinase</keyword>
<dbReference type="EMBL" id="SZYD01000006">
    <property type="protein sequence ID" value="KAD5960701.1"/>
    <property type="molecule type" value="Genomic_DNA"/>
</dbReference>
<dbReference type="CDD" id="cd23509">
    <property type="entry name" value="Gnk2-like"/>
    <property type="match status" value="2"/>
</dbReference>
<keyword evidence="2" id="KW-0808">Transferase</keyword>
<evidence type="ECO:0000313" key="15">
    <source>
        <dbReference type="EMBL" id="KAD5960701.1"/>
    </source>
</evidence>
<organism evidence="15 16">
    <name type="scientific">Mikania micrantha</name>
    <name type="common">bitter vine</name>
    <dbReference type="NCBI Taxonomy" id="192012"/>
    <lineage>
        <taxon>Eukaryota</taxon>
        <taxon>Viridiplantae</taxon>
        <taxon>Streptophyta</taxon>
        <taxon>Embryophyta</taxon>
        <taxon>Tracheophyta</taxon>
        <taxon>Spermatophyta</taxon>
        <taxon>Magnoliopsida</taxon>
        <taxon>eudicotyledons</taxon>
        <taxon>Gunneridae</taxon>
        <taxon>Pentapetalae</taxon>
        <taxon>asterids</taxon>
        <taxon>campanulids</taxon>
        <taxon>Asterales</taxon>
        <taxon>Asteraceae</taxon>
        <taxon>Asteroideae</taxon>
        <taxon>Heliantheae alliance</taxon>
        <taxon>Eupatorieae</taxon>
        <taxon>Mikania</taxon>
    </lineage>
</organism>
<keyword evidence="3 12" id="KW-0732">Signal</keyword>
<evidence type="ECO:0000256" key="6">
    <source>
        <dbReference type="ARBA" id="ARBA00022777"/>
    </source>
</evidence>
<keyword evidence="11" id="KW-0472">Membrane</keyword>
<evidence type="ECO:0000256" key="7">
    <source>
        <dbReference type="ARBA" id="ARBA00022840"/>
    </source>
</evidence>
<dbReference type="Gene3D" id="3.30.430.20">
    <property type="entry name" value="Gnk2 domain, C-X8-C-X2-C motif"/>
    <property type="match status" value="2"/>
</dbReference>
<dbReference type="GO" id="GO:0004674">
    <property type="term" value="F:protein serine/threonine kinase activity"/>
    <property type="evidence" value="ECO:0007669"/>
    <property type="project" value="UniProtKB-KW"/>
</dbReference>
<dbReference type="InterPro" id="IPR000719">
    <property type="entry name" value="Prot_kinase_dom"/>
</dbReference>
<protein>
    <recommendedName>
        <fullName evidence="17">Cysteine-rich receptor-like protein kinase 2</fullName>
    </recommendedName>
</protein>
<keyword evidence="8" id="KW-0675">Receptor</keyword>
<evidence type="ECO:0000313" key="16">
    <source>
        <dbReference type="Proteomes" id="UP000326396"/>
    </source>
</evidence>
<dbReference type="AlphaFoldDB" id="A0A5N6P4R6"/>
<dbReference type="Proteomes" id="UP000326396">
    <property type="component" value="Linkage Group LG14"/>
</dbReference>
<dbReference type="PROSITE" id="PS00107">
    <property type="entry name" value="PROTEIN_KINASE_ATP"/>
    <property type="match status" value="1"/>
</dbReference>
<keyword evidence="4" id="KW-0677">Repeat</keyword>
<dbReference type="InterPro" id="IPR011009">
    <property type="entry name" value="Kinase-like_dom_sf"/>
</dbReference>
<gene>
    <name evidence="15" type="ORF">E3N88_12173</name>
</gene>
<keyword evidence="7 10" id="KW-0067">ATP-binding</keyword>
<evidence type="ECO:0000256" key="3">
    <source>
        <dbReference type="ARBA" id="ARBA00022729"/>
    </source>
</evidence>
<feature type="signal peptide" evidence="12">
    <location>
        <begin position="1"/>
        <end position="34"/>
    </location>
</feature>
<dbReference type="Gene3D" id="1.10.510.10">
    <property type="entry name" value="Transferase(Phosphotransferase) domain 1"/>
    <property type="match status" value="1"/>
</dbReference>
<keyword evidence="1" id="KW-0723">Serine/threonine-protein kinase</keyword>
<dbReference type="Pfam" id="PF01657">
    <property type="entry name" value="Stress-antifung"/>
    <property type="match status" value="2"/>
</dbReference>
<name>A0A5N6P4R6_9ASTR</name>
<dbReference type="PROSITE" id="PS50011">
    <property type="entry name" value="PROTEIN_KINASE_DOM"/>
    <property type="match status" value="1"/>
</dbReference>
<feature type="domain" description="Gnk2-homologous" evidence="14">
    <location>
        <begin position="41"/>
        <end position="143"/>
    </location>
</feature>